<dbReference type="EMBL" id="FOZS01000002">
    <property type="protein sequence ID" value="SFS68964.1"/>
    <property type="molecule type" value="Genomic_DNA"/>
</dbReference>
<evidence type="ECO:0000313" key="1">
    <source>
        <dbReference type="EMBL" id="SFS68964.1"/>
    </source>
</evidence>
<proteinExistence type="predicted"/>
<dbReference type="NCBIfam" id="NF041912">
    <property type="entry name" value="HVO_0758"/>
    <property type="match status" value="1"/>
</dbReference>
<keyword evidence="2" id="KW-1185">Reference proteome</keyword>
<dbReference type="AlphaFoldDB" id="A0A1I6RW78"/>
<dbReference type="Pfam" id="PF23137">
    <property type="entry name" value="HVO_0758"/>
    <property type="match status" value="1"/>
</dbReference>
<dbReference type="Proteomes" id="UP000199199">
    <property type="component" value="Unassembled WGS sequence"/>
</dbReference>
<sequence>MQSIRKALRTGDLDKDTYERVVCADCEKPLKTENDPDSIETIRICPDCDTKWKEIR</sequence>
<reference evidence="2" key="1">
    <citation type="submission" date="2016-10" db="EMBL/GenBank/DDBJ databases">
        <authorList>
            <person name="Varghese N."/>
            <person name="Submissions S."/>
        </authorList>
    </citation>
    <scope>NUCLEOTIDE SEQUENCE [LARGE SCALE GENOMIC DNA]</scope>
    <source>
        <strain evidence="2">DSM 22427</strain>
    </source>
</reference>
<name>A0A1I6RW78_9EURY</name>
<gene>
    <name evidence="1" type="ORF">SAMN04488556_2250</name>
</gene>
<evidence type="ECO:0008006" key="3">
    <source>
        <dbReference type="Google" id="ProtNLM"/>
    </source>
</evidence>
<protein>
    <recommendedName>
        <fullName evidence="3">Small CPxCG-related zinc finger protein</fullName>
    </recommendedName>
</protein>
<dbReference type="RefSeq" id="WP_175507157.1">
    <property type="nucleotide sequence ID" value="NZ_FOZS01000002.1"/>
</dbReference>
<accession>A0A1I6RW78</accession>
<dbReference type="OrthoDB" id="165399at2157"/>
<organism evidence="1 2">
    <name type="scientific">Halostagnicola kamekurae</name>
    <dbReference type="NCBI Taxonomy" id="619731"/>
    <lineage>
        <taxon>Archaea</taxon>
        <taxon>Methanobacteriati</taxon>
        <taxon>Methanobacteriota</taxon>
        <taxon>Stenosarchaea group</taxon>
        <taxon>Halobacteria</taxon>
        <taxon>Halobacteriales</taxon>
        <taxon>Natrialbaceae</taxon>
        <taxon>Halostagnicola</taxon>
    </lineage>
</organism>
<dbReference type="InterPro" id="IPR049697">
    <property type="entry name" value="HVO_0758-like"/>
</dbReference>
<evidence type="ECO:0000313" key="2">
    <source>
        <dbReference type="Proteomes" id="UP000199199"/>
    </source>
</evidence>